<protein>
    <recommendedName>
        <fullName evidence="4">Tetratricopeptide repeat-containing protein</fullName>
    </recommendedName>
</protein>
<evidence type="ECO:0000256" key="1">
    <source>
        <dbReference type="SAM" id="MobiDB-lite"/>
    </source>
</evidence>
<evidence type="ECO:0008006" key="4">
    <source>
        <dbReference type="Google" id="ProtNLM"/>
    </source>
</evidence>
<name>A0A1H5KVQ8_9ACTN</name>
<accession>A0A1H5KVQ8</accession>
<proteinExistence type="predicted"/>
<dbReference type="EMBL" id="FNUC01000003">
    <property type="protein sequence ID" value="SEE68929.1"/>
    <property type="molecule type" value="Genomic_DNA"/>
</dbReference>
<dbReference type="Gene3D" id="1.25.40.10">
    <property type="entry name" value="Tetratricopeptide repeat domain"/>
    <property type="match status" value="3"/>
</dbReference>
<dbReference type="STRING" id="561176.SAMN04488561_2279"/>
<evidence type="ECO:0000313" key="2">
    <source>
        <dbReference type="EMBL" id="SEE68929.1"/>
    </source>
</evidence>
<keyword evidence="3" id="KW-1185">Reference proteome</keyword>
<dbReference type="InterPro" id="IPR019734">
    <property type="entry name" value="TPR_rpt"/>
</dbReference>
<reference evidence="3" key="1">
    <citation type="submission" date="2016-10" db="EMBL/GenBank/DDBJ databases">
        <authorList>
            <person name="Varghese N."/>
            <person name="Submissions S."/>
        </authorList>
    </citation>
    <scope>NUCLEOTIDE SEQUENCE [LARGE SCALE GENOMIC DNA]</scope>
    <source>
        <strain evidence="3">DSM 45237</strain>
    </source>
</reference>
<feature type="region of interest" description="Disordered" evidence="1">
    <location>
        <begin position="361"/>
        <end position="386"/>
    </location>
</feature>
<gene>
    <name evidence="2" type="ORF">SAMN04488561_2279</name>
</gene>
<dbReference type="InterPro" id="IPR011990">
    <property type="entry name" value="TPR-like_helical_dom_sf"/>
</dbReference>
<dbReference type="SUPFAM" id="SSF48452">
    <property type="entry name" value="TPR-like"/>
    <property type="match status" value="3"/>
</dbReference>
<dbReference type="Proteomes" id="UP000181980">
    <property type="component" value="Unassembled WGS sequence"/>
</dbReference>
<dbReference type="OrthoDB" id="56388at2"/>
<dbReference type="SMART" id="SM00028">
    <property type="entry name" value="TPR"/>
    <property type="match status" value="5"/>
</dbReference>
<sequence>MNQDLIDRLQRAESTPYGKARSALLEDVVRRADAAGEDDLGFYSRLALVTAYVLGGEPRKSLVPFARCVADWDAEPGRYQRYSHSFHWCFKYAPSTMTKFPEVPLDRAYDVLDDMERRWQLAGHSMHAVHHHRWLVAHHIGDTVAAAEQFRLWSTAPRDALSDCAGCDPTSKVHHLTAVGRTADAVALAVSALSGPLNCNGQPQDLLTALLPAYMAEGMHAEAVDAHRKAYRLHRVQVGDLGLHGEHIAFLARTGNEPKAVELIERHLNEYDDPPSPYAAMTFAAAAAHALARVGDLTVRLPKGETAPAAELGERLAERALGSAAQFDERNGTTHHSEVIQAVLTAEPWVEFLPLSETARRARRPRQAAPAPAAEVSEPAAPTGRGWLDRAEDAWQRGVPEEATAAWRAFEEEVPESEWTPADRARVLDGRGLLAQDDPELALEAWREAIALYTETGEEVRVLRDRGRIGRVLCWTGQVDEGLATSEEPLRWLVANDEPHRRAHWQYSLATIYAAADRSDDALRELAGLRQRTGVDEDLRAAGAMVECDVLARLERFEEAEAAATAALGGSADSQRFFAYKQRGWLRLVLERPAEAAEDLSEAVALGTGNPGQEAQVALAQVQLTRAYLMTGRPLEAAETGEEALPVLGDVPELADPLADVRGLLIDAYRALGELESALTKARELLAAAPSEAHPAWLGMVRQDEGLLLQQLDRDGAAVDAFLAAASSYEAAEQPVEHVQAVRLAAQSAQRVGEVDQSVELIERARAVLGTLPSADQEVLFQTAGVEWDLAMIALRRGETDTAVRYATQAAELYERGGYDDMHAQARLLIAEYGSTDVQPVEQLFASLPAGHELWHRAGWLLVDRLEAQGRHQEATALESRLAE</sequence>
<organism evidence="2 3">
    <name type="scientific">Jiangella alba</name>
    <dbReference type="NCBI Taxonomy" id="561176"/>
    <lineage>
        <taxon>Bacteria</taxon>
        <taxon>Bacillati</taxon>
        <taxon>Actinomycetota</taxon>
        <taxon>Actinomycetes</taxon>
        <taxon>Jiangellales</taxon>
        <taxon>Jiangellaceae</taxon>
        <taxon>Jiangella</taxon>
    </lineage>
</organism>
<dbReference type="AlphaFoldDB" id="A0A1H5KVQ8"/>
<dbReference type="RefSeq" id="WP_069112764.1">
    <property type="nucleotide sequence ID" value="NZ_FNUC01000003.1"/>
</dbReference>
<evidence type="ECO:0000313" key="3">
    <source>
        <dbReference type="Proteomes" id="UP000181980"/>
    </source>
</evidence>
<feature type="compositionally biased region" description="Low complexity" evidence="1">
    <location>
        <begin position="367"/>
        <end position="382"/>
    </location>
</feature>